<proteinExistence type="predicted"/>
<accession>A0A6C0B316</accession>
<dbReference type="AlphaFoldDB" id="A0A6C0B316"/>
<name>A0A6C0B316_9ZZZZ</name>
<reference evidence="1" key="1">
    <citation type="journal article" date="2020" name="Nature">
        <title>Giant virus diversity and host interactions through global metagenomics.</title>
        <authorList>
            <person name="Schulz F."/>
            <person name="Roux S."/>
            <person name="Paez-Espino D."/>
            <person name="Jungbluth S."/>
            <person name="Walsh D.A."/>
            <person name="Denef V.J."/>
            <person name="McMahon K.D."/>
            <person name="Konstantinidis K.T."/>
            <person name="Eloe-Fadrosh E.A."/>
            <person name="Kyrpides N.C."/>
            <person name="Woyke T."/>
        </authorList>
    </citation>
    <scope>NUCLEOTIDE SEQUENCE</scope>
    <source>
        <strain evidence="1">GVMAG-M-3300009185-36</strain>
    </source>
</reference>
<sequence>METIRYRNTEILVKTIPKNTLLFRLPKNIEDDFKGVKLPDGTRCLTPNYNVYFHPNPFAGSIALEGFFKSSQQSVVAYRLIRDVKVLWLLTPSPYYRGTKNSKSMFIKRCSTVRKGCLPRPGRQFDPCVSDTIIQKYPDVVGMIAISYGDNKIIKEALKKTSKLHKYFKTTKDSGKRTGIPELVLHPLAKRPQEDIISSESDVYEYNYEVIKEFNKKDIPKLMTFMDKHAKFDPETFFYTYTE</sequence>
<dbReference type="EMBL" id="MN739049">
    <property type="protein sequence ID" value="QHS85919.1"/>
    <property type="molecule type" value="Genomic_DNA"/>
</dbReference>
<evidence type="ECO:0000313" key="1">
    <source>
        <dbReference type="EMBL" id="QHS85919.1"/>
    </source>
</evidence>
<organism evidence="1">
    <name type="scientific">viral metagenome</name>
    <dbReference type="NCBI Taxonomy" id="1070528"/>
    <lineage>
        <taxon>unclassified sequences</taxon>
        <taxon>metagenomes</taxon>
        <taxon>organismal metagenomes</taxon>
    </lineage>
</organism>
<protein>
    <submittedName>
        <fullName evidence="1">Uncharacterized protein</fullName>
    </submittedName>
</protein>